<organism evidence="1">
    <name type="scientific">viral metagenome</name>
    <dbReference type="NCBI Taxonomy" id="1070528"/>
    <lineage>
        <taxon>unclassified sequences</taxon>
        <taxon>metagenomes</taxon>
        <taxon>organismal metagenomes</taxon>
    </lineage>
</organism>
<dbReference type="EMBL" id="MN740472">
    <property type="protein sequence ID" value="QHU28587.1"/>
    <property type="molecule type" value="Genomic_DNA"/>
</dbReference>
<name>A0A6C0LDR0_9ZZZZ</name>
<sequence length="82" mass="8965">MHSLEASCLLSTEFIFKNGQTYSASYTATATGNNIGSAEHNALHECLDLFAIDAAVQTIKFDSIILKTNQTFAVRTAYENDD</sequence>
<proteinExistence type="predicted"/>
<reference evidence="1" key="1">
    <citation type="journal article" date="2020" name="Nature">
        <title>Giant virus diversity and host interactions through global metagenomics.</title>
        <authorList>
            <person name="Schulz F."/>
            <person name="Roux S."/>
            <person name="Paez-Espino D."/>
            <person name="Jungbluth S."/>
            <person name="Walsh D.A."/>
            <person name="Denef V.J."/>
            <person name="McMahon K.D."/>
            <person name="Konstantinidis K.T."/>
            <person name="Eloe-Fadrosh E.A."/>
            <person name="Kyrpides N.C."/>
            <person name="Woyke T."/>
        </authorList>
    </citation>
    <scope>NUCLEOTIDE SEQUENCE</scope>
    <source>
        <strain evidence="1">GVMAG-M-3300027770-73</strain>
    </source>
</reference>
<accession>A0A6C0LDR0</accession>
<protein>
    <submittedName>
        <fullName evidence="1">Uncharacterized protein</fullName>
    </submittedName>
</protein>
<dbReference type="AlphaFoldDB" id="A0A6C0LDR0"/>
<evidence type="ECO:0000313" key="1">
    <source>
        <dbReference type="EMBL" id="QHU28587.1"/>
    </source>
</evidence>